<dbReference type="SUPFAM" id="SSF103473">
    <property type="entry name" value="MFS general substrate transporter"/>
    <property type="match status" value="1"/>
</dbReference>
<feature type="transmembrane region" description="Helical" evidence="7">
    <location>
        <begin position="314"/>
        <end position="331"/>
    </location>
</feature>
<dbReference type="GeneID" id="28978562"/>
<evidence type="ECO:0000256" key="5">
    <source>
        <dbReference type="ARBA" id="ARBA00023136"/>
    </source>
</evidence>
<evidence type="ECO:0000256" key="4">
    <source>
        <dbReference type="ARBA" id="ARBA00022989"/>
    </source>
</evidence>
<dbReference type="InterPro" id="IPR011701">
    <property type="entry name" value="MFS"/>
</dbReference>
<dbReference type="Pfam" id="PF07690">
    <property type="entry name" value="MFS_1"/>
    <property type="match status" value="1"/>
</dbReference>
<dbReference type="PANTHER" id="PTHR43791">
    <property type="entry name" value="PERMEASE-RELATED"/>
    <property type="match status" value="1"/>
</dbReference>
<evidence type="ECO:0000256" key="2">
    <source>
        <dbReference type="ARBA" id="ARBA00022448"/>
    </source>
</evidence>
<feature type="transmembrane region" description="Helical" evidence="7">
    <location>
        <begin position="141"/>
        <end position="160"/>
    </location>
</feature>
<evidence type="ECO:0000313" key="8">
    <source>
        <dbReference type="EMBL" id="KPV72146.1"/>
    </source>
</evidence>
<keyword evidence="3 7" id="KW-0812">Transmembrane</keyword>
<dbReference type="GO" id="GO:0016020">
    <property type="term" value="C:membrane"/>
    <property type="evidence" value="ECO:0007669"/>
    <property type="project" value="UniProtKB-SubCell"/>
</dbReference>
<dbReference type="EMBL" id="KQ474088">
    <property type="protein sequence ID" value="KPV72146.1"/>
    <property type="molecule type" value="Genomic_DNA"/>
</dbReference>
<evidence type="ECO:0000256" key="6">
    <source>
        <dbReference type="SAM" id="MobiDB-lite"/>
    </source>
</evidence>
<gene>
    <name evidence="8" type="ORF">RHOBADRAFT_55983</name>
</gene>
<evidence type="ECO:0000256" key="7">
    <source>
        <dbReference type="SAM" id="Phobius"/>
    </source>
</evidence>
<dbReference type="STRING" id="578459.A0A0P9ES16"/>
<evidence type="ECO:0000313" key="9">
    <source>
        <dbReference type="Proteomes" id="UP000053890"/>
    </source>
</evidence>
<feature type="transmembrane region" description="Helical" evidence="7">
    <location>
        <begin position="82"/>
        <end position="104"/>
    </location>
</feature>
<feature type="region of interest" description="Disordered" evidence="6">
    <location>
        <begin position="1"/>
        <end position="20"/>
    </location>
</feature>
<keyword evidence="2" id="KW-0813">Transport</keyword>
<proteinExistence type="predicted"/>
<feature type="transmembrane region" description="Helical" evidence="7">
    <location>
        <begin position="272"/>
        <end position="294"/>
    </location>
</feature>
<dbReference type="OrthoDB" id="2962993at2759"/>
<evidence type="ECO:0000256" key="1">
    <source>
        <dbReference type="ARBA" id="ARBA00004141"/>
    </source>
</evidence>
<organism evidence="8 9">
    <name type="scientific">Rhodotorula graminis (strain WP1)</name>
    <dbReference type="NCBI Taxonomy" id="578459"/>
    <lineage>
        <taxon>Eukaryota</taxon>
        <taxon>Fungi</taxon>
        <taxon>Dikarya</taxon>
        <taxon>Basidiomycota</taxon>
        <taxon>Pucciniomycotina</taxon>
        <taxon>Microbotryomycetes</taxon>
        <taxon>Sporidiobolales</taxon>
        <taxon>Sporidiobolaceae</taxon>
        <taxon>Rhodotorula</taxon>
    </lineage>
</organism>
<dbReference type="Gene3D" id="1.20.1250.20">
    <property type="entry name" value="MFS general substrate transporter like domains"/>
    <property type="match status" value="1"/>
</dbReference>
<feature type="transmembrane region" description="Helical" evidence="7">
    <location>
        <begin position="201"/>
        <end position="225"/>
    </location>
</feature>
<protein>
    <recommendedName>
        <fullName evidence="10">Major facilitator superfamily (MFS) profile domain-containing protein</fullName>
    </recommendedName>
</protein>
<reference evidence="8 9" key="1">
    <citation type="journal article" date="2015" name="Front. Microbiol.">
        <title>Genome sequence of the plant growth promoting endophytic yeast Rhodotorula graminis WP1.</title>
        <authorList>
            <person name="Firrincieli A."/>
            <person name="Otillar R."/>
            <person name="Salamov A."/>
            <person name="Schmutz J."/>
            <person name="Khan Z."/>
            <person name="Redman R.S."/>
            <person name="Fleck N.D."/>
            <person name="Lindquist E."/>
            <person name="Grigoriev I.V."/>
            <person name="Doty S.L."/>
        </authorList>
    </citation>
    <scope>NUCLEOTIDE SEQUENCE [LARGE SCALE GENOMIC DNA]</scope>
    <source>
        <strain evidence="8 9">WP1</strain>
    </source>
</reference>
<feature type="transmembrane region" description="Helical" evidence="7">
    <location>
        <begin position="338"/>
        <end position="357"/>
    </location>
</feature>
<evidence type="ECO:0000256" key="3">
    <source>
        <dbReference type="ARBA" id="ARBA00022692"/>
    </source>
</evidence>
<comment type="subcellular location">
    <subcellularLocation>
        <location evidence="1">Membrane</location>
        <topology evidence="1">Multi-pass membrane protein</topology>
    </subcellularLocation>
</comment>
<keyword evidence="9" id="KW-1185">Reference proteome</keyword>
<accession>A0A0P9ES16</accession>
<dbReference type="PANTHER" id="PTHR43791:SF51">
    <property type="entry name" value="MAJOR FACILITATOR SUPERFAMILY (MFS) PROFILE DOMAIN-CONTAINING PROTEIN"/>
    <property type="match status" value="1"/>
</dbReference>
<keyword evidence="4 7" id="KW-1133">Transmembrane helix</keyword>
<name>A0A0P9ES16_RHOGW</name>
<feature type="transmembrane region" description="Helical" evidence="7">
    <location>
        <begin position="116"/>
        <end position="135"/>
    </location>
</feature>
<feature type="transmembrane region" description="Helical" evidence="7">
    <location>
        <begin position="172"/>
        <end position="195"/>
    </location>
</feature>
<dbReference type="GO" id="GO:0022857">
    <property type="term" value="F:transmembrane transporter activity"/>
    <property type="evidence" value="ECO:0007669"/>
    <property type="project" value="InterPro"/>
</dbReference>
<keyword evidence="5 7" id="KW-0472">Membrane</keyword>
<feature type="transmembrane region" description="Helical" evidence="7">
    <location>
        <begin position="363"/>
        <end position="383"/>
    </location>
</feature>
<dbReference type="InterPro" id="IPR036259">
    <property type="entry name" value="MFS_trans_sf"/>
</dbReference>
<sequence>MSSASSLAEKRGVEPSSSPTSLLAADEHARLLRKIDWRILPWVYLTYCIMRIDVGNISNAGVMNSETGHSLRQVLHLSPQQWATVIIVFYPTYMAFEPVSTYFIRITSPSQWIGRIMCTWAIVMCCMAAVTSYGGLITCRVLIGAAEAGYFPCIVYHWSFWYDSDELAPRMLGLYAAGAAAGAASGFLSWAISFANSPPMYGWRFLFIIEGLIPLVLGVATFWVLPDFPSTSQWLTTSEVEHLSLHLHKFAPHETAKVFDRRQSLAIFQDPTYYLFTLVWVLQAVGGYGISLVLPQIVSDMGFVGSAATNLLQLPPAAFTILFLFFCAEVLRRKLVNAFALVLGMFTLVIVGYILLLKVDAPGGRYVAVVLVTSAAGVIYPCLWPRRIQALRGTAGAALGIGLHNASAQLSGLLGPQLFRSDYAPRYVNSFIAASVLIGSAMIALVPLWWLLDGDLSAYPWLAKHVQAQTHHHEGDDERDVVAEVWASEERRLEHEKEQDGARV</sequence>
<dbReference type="AlphaFoldDB" id="A0A0P9ES16"/>
<evidence type="ECO:0008006" key="10">
    <source>
        <dbReference type="Google" id="ProtNLM"/>
    </source>
</evidence>
<feature type="transmembrane region" description="Helical" evidence="7">
    <location>
        <begin position="427"/>
        <end position="452"/>
    </location>
</feature>
<dbReference type="RefSeq" id="XP_018268195.1">
    <property type="nucleotide sequence ID" value="XM_018418114.1"/>
</dbReference>
<dbReference type="Proteomes" id="UP000053890">
    <property type="component" value="Unassembled WGS sequence"/>
</dbReference>
<feature type="transmembrane region" description="Helical" evidence="7">
    <location>
        <begin position="39"/>
        <end position="62"/>
    </location>
</feature>